<dbReference type="SUPFAM" id="SSF51197">
    <property type="entry name" value="Clavaminate synthase-like"/>
    <property type="match status" value="1"/>
</dbReference>
<organism evidence="9 10">
    <name type="scientific">Prorocentrum cordatum</name>
    <dbReference type="NCBI Taxonomy" id="2364126"/>
    <lineage>
        <taxon>Eukaryota</taxon>
        <taxon>Sar</taxon>
        <taxon>Alveolata</taxon>
        <taxon>Dinophyceae</taxon>
        <taxon>Prorocentrales</taxon>
        <taxon>Prorocentraceae</taxon>
        <taxon>Prorocentrum</taxon>
    </lineage>
</organism>
<sequence length="221" mass="23818">EWLPADAEAQLLGNLRVCEAVRASLAAGGVLAQYSPVPNHVLVNHYRPGEGIMPHTDGPAYEPAAAILSLGSATVFEFWRDHAHVVGGEPPALALLVPPRSLLVFTEEAYSAHLHGIADRRYDEITAVANWKGPSSWARWAPSPWAARQLEPAAASEAAAEADGDCAGGALPVACGLRREESAGRSPSAAWSLLRTSFRRKTLGLWPERARLRTRTPRRPL</sequence>
<dbReference type="InterPro" id="IPR005123">
    <property type="entry name" value="Oxoglu/Fe-dep_dioxygenase_dom"/>
</dbReference>
<dbReference type="InterPro" id="IPR027450">
    <property type="entry name" value="AlkB-like"/>
</dbReference>
<keyword evidence="4" id="KW-0223">Dioxygenase</keyword>
<dbReference type="Pfam" id="PF13532">
    <property type="entry name" value="2OG-FeII_Oxy_2"/>
    <property type="match status" value="1"/>
</dbReference>
<evidence type="ECO:0000256" key="5">
    <source>
        <dbReference type="ARBA" id="ARBA00023002"/>
    </source>
</evidence>
<evidence type="ECO:0000256" key="2">
    <source>
        <dbReference type="ARBA" id="ARBA00007879"/>
    </source>
</evidence>
<dbReference type="Gene3D" id="2.60.120.1520">
    <property type="match status" value="1"/>
</dbReference>
<comment type="subcellular location">
    <subcellularLocation>
        <location evidence="1">Nucleus</location>
    </subcellularLocation>
</comment>
<evidence type="ECO:0000256" key="6">
    <source>
        <dbReference type="ARBA" id="ARBA00023004"/>
    </source>
</evidence>
<keyword evidence="3" id="KW-0479">Metal-binding</keyword>
<dbReference type="PANTHER" id="PTHR46030:SF1">
    <property type="entry name" value="ALPHA-KETOGLUTARATE-DEPENDENT DIOXYGENASE ALKB HOMOLOG 6"/>
    <property type="match status" value="1"/>
</dbReference>
<keyword evidence="10" id="KW-1185">Reference proteome</keyword>
<dbReference type="PROSITE" id="PS51471">
    <property type="entry name" value="FE2OG_OXY"/>
    <property type="match status" value="1"/>
</dbReference>
<feature type="domain" description="Fe2OG dioxygenase" evidence="8">
    <location>
        <begin position="37"/>
        <end position="148"/>
    </location>
</feature>
<evidence type="ECO:0000259" key="8">
    <source>
        <dbReference type="PROSITE" id="PS51471"/>
    </source>
</evidence>
<dbReference type="InterPro" id="IPR032862">
    <property type="entry name" value="ALKBH6"/>
</dbReference>
<protein>
    <recommendedName>
        <fullName evidence="8">Fe2OG dioxygenase domain-containing protein</fullName>
    </recommendedName>
</protein>
<comment type="caution">
    <text evidence="9">The sequence shown here is derived from an EMBL/GenBank/DDBJ whole genome shotgun (WGS) entry which is preliminary data.</text>
</comment>
<dbReference type="PANTHER" id="PTHR46030">
    <property type="entry name" value="ALPHA-KETOGLUTARATE-DEPENDENT DIOXYGENASE ALKB HOMOLOG 6"/>
    <property type="match status" value="1"/>
</dbReference>
<accession>A0ABN9YIS5</accession>
<evidence type="ECO:0000256" key="7">
    <source>
        <dbReference type="ARBA" id="ARBA00023242"/>
    </source>
</evidence>
<dbReference type="Proteomes" id="UP001189429">
    <property type="component" value="Unassembled WGS sequence"/>
</dbReference>
<evidence type="ECO:0000256" key="3">
    <source>
        <dbReference type="ARBA" id="ARBA00022723"/>
    </source>
</evidence>
<comment type="similarity">
    <text evidence="2">Belongs to the alkB family.</text>
</comment>
<name>A0ABN9YIS5_9DINO</name>
<dbReference type="EMBL" id="CAUYUJ010022568">
    <property type="protein sequence ID" value="CAK0911362.1"/>
    <property type="molecule type" value="Genomic_DNA"/>
</dbReference>
<evidence type="ECO:0000313" key="9">
    <source>
        <dbReference type="EMBL" id="CAK0911362.1"/>
    </source>
</evidence>
<evidence type="ECO:0000256" key="1">
    <source>
        <dbReference type="ARBA" id="ARBA00004123"/>
    </source>
</evidence>
<proteinExistence type="inferred from homology"/>
<keyword evidence="6" id="KW-0408">Iron</keyword>
<keyword evidence="7" id="KW-0539">Nucleus</keyword>
<gene>
    <name evidence="9" type="ORF">PCOR1329_LOCUS85269</name>
</gene>
<evidence type="ECO:0000256" key="4">
    <source>
        <dbReference type="ARBA" id="ARBA00022964"/>
    </source>
</evidence>
<feature type="non-terminal residue" evidence="9">
    <location>
        <position position="1"/>
    </location>
</feature>
<reference evidence="9" key="1">
    <citation type="submission" date="2023-10" db="EMBL/GenBank/DDBJ databases">
        <authorList>
            <person name="Chen Y."/>
            <person name="Shah S."/>
            <person name="Dougan E. K."/>
            <person name="Thang M."/>
            <person name="Chan C."/>
        </authorList>
    </citation>
    <scope>NUCLEOTIDE SEQUENCE [LARGE SCALE GENOMIC DNA]</scope>
</reference>
<keyword evidence="5" id="KW-0560">Oxidoreductase</keyword>
<evidence type="ECO:0000313" key="10">
    <source>
        <dbReference type="Proteomes" id="UP001189429"/>
    </source>
</evidence>